<evidence type="ECO:0000313" key="3">
    <source>
        <dbReference type="Proteomes" id="UP000008810"/>
    </source>
</evidence>
<keyword evidence="3" id="KW-1185">Reference proteome</keyword>
<accession>A0A2K2CJ90</accession>
<organism evidence="1">
    <name type="scientific">Brachypodium distachyon</name>
    <name type="common">Purple false brome</name>
    <name type="synonym">Trachynia distachya</name>
    <dbReference type="NCBI Taxonomy" id="15368"/>
    <lineage>
        <taxon>Eukaryota</taxon>
        <taxon>Viridiplantae</taxon>
        <taxon>Streptophyta</taxon>
        <taxon>Embryophyta</taxon>
        <taxon>Tracheophyta</taxon>
        <taxon>Spermatophyta</taxon>
        <taxon>Magnoliopsida</taxon>
        <taxon>Liliopsida</taxon>
        <taxon>Poales</taxon>
        <taxon>Poaceae</taxon>
        <taxon>BOP clade</taxon>
        <taxon>Pooideae</taxon>
        <taxon>Stipodae</taxon>
        <taxon>Brachypodieae</taxon>
        <taxon>Brachypodium</taxon>
    </lineage>
</organism>
<reference evidence="1" key="2">
    <citation type="submission" date="2017-06" db="EMBL/GenBank/DDBJ databases">
        <title>WGS assembly of Brachypodium distachyon.</title>
        <authorList>
            <consortium name="The International Brachypodium Initiative"/>
            <person name="Lucas S."/>
            <person name="Harmon-Smith M."/>
            <person name="Lail K."/>
            <person name="Tice H."/>
            <person name="Grimwood J."/>
            <person name="Bruce D."/>
            <person name="Barry K."/>
            <person name="Shu S."/>
            <person name="Lindquist E."/>
            <person name="Wang M."/>
            <person name="Pitluck S."/>
            <person name="Vogel J.P."/>
            <person name="Garvin D.F."/>
            <person name="Mockler T.C."/>
            <person name="Schmutz J."/>
            <person name="Rokhsar D."/>
            <person name="Bevan M.W."/>
        </authorList>
    </citation>
    <scope>NUCLEOTIDE SEQUENCE</scope>
    <source>
        <strain evidence="1">Bd21</strain>
    </source>
</reference>
<reference evidence="2" key="3">
    <citation type="submission" date="2018-08" db="UniProtKB">
        <authorList>
            <consortium name="EnsemblPlants"/>
        </authorList>
    </citation>
    <scope>IDENTIFICATION</scope>
    <source>
        <strain evidence="2">cv. Bd21</strain>
    </source>
</reference>
<protein>
    <submittedName>
        <fullName evidence="1 2">Uncharacterized protein</fullName>
    </submittedName>
</protein>
<name>A0A2K2CJ90_BRADI</name>
<dbReference type="AlphaFoldDB" id="A0A2K2CJ90"/>
<evidence type="ECO:0000313" key="1">
    <source>
        <dbReference type="EMBL" id="PNT62092.1"/>
    </source>
</evidence>
<dbReference type="Proteomes" id="UP000008810">
    <property type="component" value="Chromosome 5"/>
</dbReference>
<dbReference type="Gramene" id="PNT62092">
    <property type="protein sequence ID" value="PNT62092"/>
    <property type="gene ID" value="BRADI_5g25403v3"/>
</dbReference>
<dbReference type="InParanoid" id="A0A2K2CJ90"/>
<dbReference type="EMBL" id="CM000884">
    <property type="protein sequence ID" value="PNT62092.1"/>
    <property type="molecule type" value="Genomic_DNA"/>
</dbReference>
<sequence length="161" mass="17359">MLNLNLIRAAAAAGSQKSLILAVSLPRSHPISLLPTRAAQLGYFLSIPRCNRTTSYGNNGGNLFLLACVSDACLGGAHGGCWKPAADCPDLKSLWPLEWLQFRAPKKAILGGSRRRVLNFVAAETVDVAEQRPCLFLADISTMEPCLLLFNGTFCPFSLIL</sequence>
<reference evidence="1 2" key="1">
    <citation type="journal article" date="2010" name="Nature">
        <title>Genome sequencing and analysis of the model grass Brachypodium distachyon.</title>
        <authorList>
            <consortium name="International Brachypodium Initiative"/>
        </authorList>
    </citation>
    <scope>NUCLEOTIDE SEQUENCE [LARGE SCALE GENOMIC DNA]</scope>
    <source>
        <strain evidence="1 2">Bd21</strain>
    </source>
</reference>
<proteinExistence type="predicted"/>
<dbReference type="EnsemblPlants" id="PNT62092">
    <property type="protein sequence ID" value="PNT62092"/>
    <property type="gene ID" value="BRADI_5g25403v3"/>
</dbReference>
<evidence type="ECO:0000313" key="2">
    <source>
        <dbReference type="EnsemblPlants" id="PNT62092"/>
    </source>
</evidence>
<gene>
    <name evidence="1" type="ORF">BRADI_5g25403v3</name>
</gene>